<organism evidence="1 2">
    <name type="scientific">Geoglobus acetivorans</name>
    <dbReference type="NCBI Taxonomy" id="565033"/>
    <lineage>
        <taxon>Archaea</taxon>
        <taxon>Methanobacteriati</taxon>
        <taxon>Methanobacteriota</taxon>
        <taxon>Archaeoglobi</taxon>
        <taxon>Archaeoglobales</taxon>
        <taxon>Archaeoglobaceae</taxon>
        <taxon>Geoglobus</taxon>
    </lineage>
</organism>
<protein>
    <recommendedName>
        <fullName evidence="3">Rubrerythrin diiron-binding domain-containing protein</fullName>
    </recommendedName>
</protein>
<evidence type="ECO:0000313" key="2">
    <source>
        <dbReference type="Proteomes" id="UP000030624"/>
    </source>
</evidence>
<dbReference type="KEGG" id="gac:GACE_0312"/>
<accession>A0A0A7GC30</accession>
<sequence>MSEEGGTVINEEVLIRLLEKAISMEEANINILLKLFVAEDDESGRKKLYELLRDSEYHKVRLMECLRTIKGGEEAEPVRFKQYEFEDMLYAEKAAILRKVVLVLRDFHTYLLEDVRHAVAEGTINGSVAERVSACLETILNGKQRHMGIVREIWRSY</sequence>
<evidence type="ECO:0000313" key="1">
    <source>
        <dbReference type="EMBL" id="AIY89368.1"/>
    </source>
</evidence>
<dbReference type="RefSeq" id="WP_048090601.1">
    <property type="nucleotide sequence ID" value="NZ_CP009552.1"/>
</dbReference>
<reference evidence="1 2" key="1">
    <citation type="journal article" date="2015" name="Appl. Environ. Microbiol.">
        <title>The Geoglobus acetivorans genome: Fe(III) reduction, acetate utilization, autotrophic growth, and degradation of aromatic compounds in a hyperthermophilic archaeon.</title>
        <authorList>
            <person name="Mardanov A.V."/>
            <person name="Slododkina G.B."/>
            <person name="Slobodkin A.I."/>
            <person name="Beletsky A.V."/>
            <person name="Gavrilov S.N."/>
            <person name="Kublanov I.V."/>
            <person name="Bonch-Osmolovskaya E.A."/>
            <person name="Skryabin K.G."/>
            <person name="Ravin N.V."/>
        </authorList>
    </citation>
    <scope>NUCLEOTIDE SEQUENCE [LARGE SCALE GENOMIC DNA]</scope>
    <source>
        <strain evidence="1 2">SBH6</strain>
    </source>
</reference>
<gene>
    <name evidence="1" type="ORF">GACE_0312</name>
</gene>
<evidence type="ECO:0008006" key="3">
    <source>
        <dbReference type="Google" id="ProtNLM"/>
    </source>
</evidence>
<dbReference type="EMBL" id="CP009552">
    <property type="protein sequence ID" value="AIY89368.1"/>
    <property type="molecule type" value="Genomic_DNA"/>
</dbReference>
<dbReference type="GeneID" id="24796912"/>
<proteinExistence type="predicted"/>
<dbReference type="Proteomes" id="UP000030624">
    <property type="component" value="Chromosome"/>
</dbReference>
<name>A0A0A7GC30_GEOAI</name>
<dbReference type="HOGENOM" id="CLU_1673917_0_0_2"/>
<dbReference type="AlphaFoldDB" id="A0A0A7GC30"/>